<name>A0AAE0AI28_9ROSI</name>
<gene>
    <name evidence="4" type="ORF">Dsin_012432</name>
</gene>
<feature type="region of interest" description="Disordered" evidence="2">
    <location>
        <begin position="117"/>
        <end position="166"/>
    </location>
</feature>
<organism evidence="4 5">
    <name type="scientific">Dipteronia sinensis</name>
    <dbReference type="NCBI Taxonomy" id="43782"/>
    <lineage>
        <taxon>Eukaryota</taxon>
        <taxon>Viridiplantae</taxon>
        <taxon>Streptophyta</taxon>
        <taxon>Embryophyta</taxon>
        <taxon>Tracheophyta</taxon>
        <taxon>Spermatophyta</taxon>
        <taxon>Magnoliopsida</taxon>
        <taxon>eudicotyledons</taxon>
        <taxon>Gunneridae</taxon>
        <taxon>Pentapetalae</taxon>
        <taxon>rosids</taxon>
        <taxon>malvids</taxon>
        <taxon>Sapindales</taxon>
        <taxon>Sapindaceae</taxon>
        <taxon>Hippocastanoideae</taxon>
        <taxon>Acereae</taxon>
        <taxon>Dipteronia</taxon>
    </lineage>
</organism>
<reference evidence="4" key="1">
    <citation type="journal article" date="2023" name="Plant J.">
        <title>Genome sequences and population genomics provide insights into the demographic history, inbreeding, and mutation load of two 'living fossil' tree species of Dipteronia.</title>
        <authorList>
            <person name="Feng Y."/>
            <person name="Comes H.P."/>
            <person name="Chen J."/>
            <person name="Zhu S."/>
            <person name="Lu R."/>
            <person name="Zhang X."/>
            <person name="Li P."/>
            <person name="Qiu J."/>
            <person name="Olsen K.M."/>
            <person name="Qiu Y."/>
        </authorList>
    </citation>
    <scope>NUCLEOTIDE SEQUENCE</scope>
    <source>
        <strain evidence="4">NBL</strain>
    </source>
</reference>
<proteinExistence type="predicted"/>
<comment type="caution">
    <text evidence="4">The sequence shown here is derived from an EMBL/GenBank/DDBJ whole genome shotgun (WGS) entry which is preliminary data.</text>
</comment>
<dbReference type="InterPro" id="IPR040256">
    <property type="entry name" value="At4g02000-like"/>
</dbReference>
<dbReference type="InterPro" id="IPR025836">
    <property type="entry name" value="Zn_knuckle_CX2CX4HX4C"/>
</dbReference>
<evidence type="ECO:0000256" key="2">
    <source>
        <dbReference type="SAM" id="MobiDB-lite"/>
    </source>
</evidence>
<keyword evidence="1" id="KW-0862">Zinc</keyword>
<dbReference type="Pfam" id="PF14392">
    <property type="entry name" value="zf-CCHC_4"/>
    <property type="match status" value="1"/>
</dbReference>
<protein>
    <recommendedName>
        <fullName evidence="3">CCHC-type domain-containing protein</fullName>
    </recommendedName>
</protein>
<keyword evidence="1" id="KW-0479">Metal-binding</keyword>
<dbReference type="EMBL" id="JANJYJ010000004">
    <property type="protein sequence ID" value="KAK3218462.1"/>
    <property type="molecule type" value="Genomic_DNA"/>
</dbReference>
<dbReference type="Proteomes" id="UP001281410">
    <property type="component" value="Unassembled WGS sequence"/>
</dbReference>
<evidence type="ECO:0000259" key="3">
    <source>
        <dbReference type="PROSITE" id="PS50158"/>
    </source>
</evidence>
<evidence type="ECO:0000313" key="5">
    <source>
        <dbReference type="Proteomes" id="UP001281410"/>
    </source>
</evidence>
<dbReference type="PANTHER" id="PTHR31286:SF178">
    <property type="entry name" value="DUF4283 DOMAIN-CONTAINING PROTEIN"/>
    <property type="match status" value="1"/>
</dbReference>
<dbReference type="PANTHER" id="PTHR31286">
    <property type="entry name" value="GLYCINE-RICH CELL WALL STRUCTURAL PROTEIN 1.8-LIKE"/>
    <property type="match status" value="1"/>
</dbReference>
<dbReference type="AlphaFoldDB" id="A0AAE0AI28"/>
<evidence type="ECO:0000256" key="1">
    <source>
        <dbReference type="PROSITE-ProRule" id="PRU00047"/>
    </source>
</evidence>
<sequence length="247" mass="27330">MCMNRRTARWLAEQIGVLIEIPSESKESWGKFMRVKVQIDITKPLKRWLRLKLGKSDKIVVAGLKYERLPDFCYACGRLGHVIKECTYEEARKGATDGSATKYGQWLKAPGTERLRSRFQGQISGNSSEKDRSLDKEHEMSGDRLNNIRPGSMSSHNNESASAGVGVREVTTETRSGTLKVGGGFGPPQADKMSIDGPRYGPDSSTTVPDCRLGETGLGPVEEPVEPIGCESGLRGRLFFSLKTYWV</sequence>
<accession>A0AAE0AI28</accession>
<feature type="compositionally biased region" description="Polar residues" evidence="2">
    <location>
        <begin position="152"/>
        <end position="161"/>
    </location>
</feature>
<feature type="compositionally biased region" description="Basic and acidic residues" evidence="2">
    <location>
        <begin position="128"/>
        <end position="142"/>
    </location>
</feature>
<keyword evidence="1" id="KW-0863">Zinc-finger</keyword>
<dbReference type="InterPro" id="IPR001878">
    <property type="entry name" value="Znf_CCHC"/>
</dbReference>
<evidence type="ECO:0000313" key="4">
    <source>
        <dbReference type="EMBL" id="KAK3218462.1"/>
    </source>
</evidence>
<dbReference type="GO" id="GO:0003676">
    <property type="term" value="F:nucleic acid binding"/>
    <property type="evidence" value="ECO:0007669"/>
    <property type="project" value="InterPro"/>
</dbReference>
<dbReference type="PROSITE" id="PS50158">
    <property type="entry name" value="ZF_CCHC"/>
    <property type="match status" value="1"/>
</dbReference>
<feature type="domain" description="CCHC-type" evidence="3">
    <location>
        <begin position="73"/>
        <end position="86"/>
    </location>
</feature>
<keyword evidence="5" id="KW-1185">Reference proteome</keyword>
<dbReference type="GO" id="GO:0008270">
    <property type="term" value="F:zinc ion binding"/>
    <property type="evidence" value="ECO:0007669"/>
    <property type="project" value="UniProtKB-KW"/>
</dbReference>